<accession>A0A445K023</accession>
<dbReference type="EMBL" id="QZWG01000007">
    <property type="protein sequence ID" value="RZC04096.1"/>
    <property type="molecule type" value="Genomic_DNA"/>
</dbReference>
<organism evidence="5 6">
    <name type="scientific">Glycine soja</name>
    <name type="common">Wild soybean</name>
    <dbReference type="NCBI Taxonomy" id="3848"/>
    <lineage>
        <taxon>Eukaryota</taxon>
        <taxon>Viridiplantae</taxon>
        <taxon>Streptophyta</taxon>
        <taxon>Embryophyta</taxon>
        <taxon>Tracheophyta</taxon>
        <taxon>Spermatophyta</taxon>
        <taxon>Magnoliopsida</taxon>
        <taxon>eudicotyledons</taxon>
        <taxon>Gunneridae</taxon>
        <taxon>Pentapetalae</taxon>
        <taxon>rosids</taxon>
        <taxon>fabids</taxon>
        <taxon>Fabales</taxon>
        <taxon>Fabaceae</taxon>
        <taxon>Papilionoideae</taxon>
        <taxon>50 kb inversion clade</taxon>
        <taxon>NPAAA clade</taxon>
        <taxon>indigoferoid/millettioid clade</taxon>
        <taxon>Phaseoleae</taxon>
        <taxon>Glycine</taxon>
        <taxon>Glycine subgen. Soja</taxon>
    </lineage>
</organism>
<dbReference type="Pfam" id="PF03343">
    <property type="entry name" value="SART-1"/>
    <property type="match status" value="1"/>
</dbReference>
<feature type="compositionally biased region" description="Basic and acidic residues" evidence="4">
    <location>
        <begin position="1214"/>
        <end position="1223"/>
    </location>
</feature>
<feature type="compositionally biased region" description="Polar residues" evidence="4">
    <location>
        <begin position="319"/>
        <end position="329"/>
    </location>
</feature>
<dbReference type="Proteomes" id="UP000289340">
    <property type="component" value="Chromosome 7"/>
</dbReference>
<feature type="compositionally biased region" description="Basic and acidic residues" evidence="4">
    <location>
        <begin position="208"/>
        <end position="233"/>
    </location>
</feature>
<comment type="caution">
    <text evidence="5">The sequence shown here is derived from an EMBL/GenBank/DDBJ whole genome shotgun (WGS) entry which is preliminary data.</text>
</comment>
<dbReference type="InterPro" id="IPR005011">
    <property type="entry name" value="SNU66/SART1"/>
</dbReference>
<evidence type="ECO:0000256" key="1">
    <source>
        <dbReference type="ARBA" id="ARBA00004123"/>
    </source>
</evidence>
<evidence type="ECO:0000313" key="5">
    <source>
        <dbReference type="EMBL" id="RZC04096.1"/>
    </source>
</evidence>
<feature type="region of interest" description="Disordered" evidence="4">
    <location>
        <begin position="1"/>
        <end position="273"/>
    </location>
</feature>
<feature type="region of interest" description="Disordered" evidence="4">
    <location>
        <begin position="1082"/>
        <end position="1124"/>
    </location>
</feature>
<evidence type="ECO:0000256" key="3">
    <source>
        <dbReference type="ARBA" id="ARBA00023242"/>
    </source>
</evidence>
<protein>
    <submittedName>
        <fullName evidence="5">SART-1 family protein DOT2</fullName>
    </submittedName>
</protein>
<dbReference type="PANTHER" id="PTHR14152:SF5">
    <property type="entry name" value="U4_U6.U5 TRI-SNRNP-ASSOCIATED PROTEIN 1"/>
    <property type="match status" value="1"/>
</dbReference>
<feature type="compositionally biased region" description="Polar residues" evidence="4">
    <location>
        <begin position="236"/>
        <end position="247"/>
    </location>
</feature>
<feature type="region of interest" description="Disordered" evidence="4">
    <location>
        <begin position="867"/>
        <end position="887"/>
    </location>
</feature>
<evidence type="ECO:0000256" key="2">
    <source>
        <dbReference type="ARBA" id="ARBA00006076"/>
    </source>
</evidence>
<dbReference type="PANTHER" id="PTHR14152">
    <property type="entry name" value="SQUAMOUS CELL CARCINOMA ANTIGEN RECOGNISED BY CYTOTOXIC T LYMPHOCYTES"/>
    <property type="match status" value="1"/>
</dbReference>
<feature type="region of interest" description="Disordered" evidence="4">
    <location>
        <begin position="298"/>
        <end position="329"/>
    </location>
</feature>
<feature type="region of interest" description="Disordered" evidence="4">
    <location>
        <begin position="1205"/>
        <end position="1226"/>
    </location>
</feature>
<name>A0A445K023_GLYSO</name>
<dbReference type="GO" id="GO:0046540">
    <property type="term" value="C:U4/U6 x U5 tri-snRNP complex"/>
    <property type="evidence" value="ECO:0007669"/>
    <property type="project" value="TreeGrafter"/>
</dbReference>
<dbReference type="GO" id="GO:0000481">
    <property type="term" value="P:maturation of 5S rRNA"/>
    <property type="evidence" value="ECO:0007669"/>
    <property type="project" value="TreeGrafter"/>
</dbReference>
<keyword evidence="6" id="KW-1185">Reference proteome</keyword>
<feature type="region of interest" description="Disordered" evidence="4">
    <location>
        <begin position="1021"/>
        <end position="1064"/>
    </location>
</feature>
<feature type="compositionally biased region" description="Basic and acidic residues" evidence="4">
    <location>
        <begin position="249"/>
        <end position="266"/>
    </location>
</feature>
<feature type="compositionally biased region" description="Basic and acidic residues" evidence="4">
    <location>
        <begin position="1082"/>
        <end position="1100"/>
    </location>
</feature>
<proteinExistence type="inferred from homology"/>
<comment type="subcellular location">
    <subcellularLocation>
        <location evidence="1">Nucleus</location>
    </subcellularLocation>
</comment>
<keyword evidence="3" id="KW-0539">Nucleus</keyword>
<gene>
    <name evidence="5" type="ORF">D0Y65_018636</name>
</gene>
<comment type="similarity">
    <text evidence="2">Belongs to the SNU66/SART1 family.</text>
</comment>
<evidence type="ECO:0000256" key="4">
    <source>
        <dbReference type="SAM" id="MobiDB-lite"/>
    </source>
</evidence>
<feature type="compositionally biased region" description="Basic and acidic residues" evidence="4">
    <location>
        <begin position="46"/>
        <end position="200"/>
    </location>
</feature>
<evidence type="ECO:0000313" key="6">
    <source>
        <dbReference type="Proteomes" id="UP000289340"/>
    </source>
</evidence>
<sequence length="1330" mass="152322">MDVEWSDSRYDGRNDKEDSPVREQYDDDGAEKSSKHRGKNRKKEHRREQPKDASKEGREWKKEDRDEREKDHGKDKAREKDYDREKYREKERERDRDKKDRSKDKEREKEREVEKDSDRVREKERGKEKSRDRDREREREKERDKAKEREREKYRDREKERESYRDGDKDKGKDKIREKERETDRDKERTRDRVNRKTHEEDYELDNVDDKVDYHDKRDEEIGKQAKDSKLDNDNQDGQTSAHLSSTELEERILKMKESRTKKQPEADSEISTWVNKSRKIEKKRAFQLSKIFEEQDNIAVEGSDNEDTAQHTDRNKEGSSNSDNNTMGLAFKKTNNLAGVKVLHGLDKVMEGGTVVLTIKDQPILADGDVNEDVDMLENIEIGEQKRRDEAYKAAKKKTGVYDDKFTDDPSTEKKMLQQYDDPAAEEGLTLDEKGRFSGEAEKKLEELRRRLTGVSTNTFEDLTSSGKVSSDYYTHEEMLKFKKPKKKKSLRKKDKLDINALEAEAVSSGLGVGDLGSRKDVRRQAIKDEQERLEAETRSNAYQSAYAKADEASKLLRLEQTLNVKEEDETPVFVDDDEDLCKSLEKARRLALKKEGEGASGPQAIALLATSNHNNETDDQNPTAGESRENKVVFTEMEEFVWGLHIDEEARKPESEDVFMHDDEETNVPDEENSNEAGGWTEVQETNEDEQHNTEDKEEIVPDETIHEVAVGKGLSGALKLLKERGTLKESIEWGGRSMDKKKSKLVGIVDDEEKEAQKTREIRIERTDEFGRILLFLLAYCSCALCALLDVHHSVFCWLRGVLRVVVCSCLPEGCQGDVREVFIARNRNKRGKRYGFVRFKGVKDVTWLERKLDNMVLMTDSKNLTRGRNPTNPSSTGSVSHPSVQLNISVEEKTWLNNTWVGRLKNLALFDRMEDDLMWHGYATAVGEVVEVDDDMDELHRLDKGRITVKTPRQPLIQHKVSAWINGVEYTVHMVEEKCYNQDKCKCWGRRFIGSSEEISSDDSDSEIGTQTMNEDVMSETKLSEEDSLSSAAGGGQGQGVTVAQRTDGQYESNKPQINNQRLLTRAHEWVILDTCSDQREADRSNLRPDKSEKIQAQETVDESNRTPSSRKGNEVKINEDKTEKGLIKETEMVAAIIAEREHALEWENCKEGSGSEVDLVTPANFELVATDPCVGLQNVEGGGPSMGLSKDTLHDKTGVAKNNVNCDQKGPRHMEKVYSRSRGCRKKLGHGHIVGLFKKINNNTHNEVNSVIENHDNLSPEMRGSGLKEVAEWKALDKEQSPTQAPLQKNSHETCVKVREAISQWNMVQNLGVTCATRDATVSQS</sequence>
<reference evidence="5 6" key="1">
    <citation type="submission" date="2018-09" db="EMBL/GenBank/DDBJ databases">
        <title>A high-quality reference genome of wild soybean provides a powerful tool to mine soybean genomes.</title>
        <authorList>
            <person name="Xie M."/>
            <person name="Chung C.Y.L."/>
            <person name="Li M.-W."/>
            <person name="Wong F.-L."/>
            <person name="Chan T.-F."/>
            <person name="Lam H.-M."/>
        </authorList>
    </citation>
    <scope>NUCLEOTIDE SEQUENCE [LARGE SCALE GENOMIC DNA]</scope>
    <source>
        <strain evidence="6">cv. W05</strain>
        <tissue evidence="5">Hypocotyl of etiolated seedlings</tissue>
    </source>
</reference>
<feature type="compositionally biased region" description="Basic residues" evidence="4">
    <location>
        <begin position="34"/>
        <end position="45"/>
    </location>
</feature>
<dbReference type="GO" id="GO:0045292">
    <property type="term" value="P:mRNA cis splicing, via spliceosome"/>
    <property type="evidence" value="ECO:0007669"/>
    <property type="project" value="TreeGrafter"/>
</dbReference>
<feature type="compositionally biased region" description="Polar residues" evidence="4">
    <location>
        <begin position="1046"/>
        <end position="1064"/>
    </location>
</feature>
<feature type="compositionally biased region" description="Basic and acidic residues" evidence="4">
    <location>
        <begin position="1"/>
        <end position="24"/>
    </location>
</feature>
<feature type="compositionally biased region" description="Acidic residues" evidence="4">
    <location>
        <begin position="666"/>
        <end position="676"/>
    </location>
</feature>
<feature type="region of interest" description="Disordered" evidence="4">
    <location>
        <begin position="666"/>
        <end position="700"/>
    </location>
</feature>
<feature type="compositionally biased region" description="Basic and acidic residues" evidence="4">
    <location>
        <begin position="309"/>
        <end position="318"/>
    </location>
</feature>